<reference evidence="2" key="1">
    <citation type="submission" date="2022-09" db="EMBL/GenBank/DDBJ databases">
        <title>Fusarium specimens isolated from Avocado Roots.</title>
        <authorList>
            <person name="Stajich J."/>
            <person name="Roper C."/>
            <person name="Heimlech-Rivalta G."/>
        </authorList>
    </citation>
    <scope>NUCLEOTIDE SEQUENCE</scope>
    <source>
        <strain evidence="2">A02</strain>
    </source>
</reference>
<protein>
    <submittedName>
        <fullName evidence="2">Uncharacterized protein</fullName>
    </submittedName>
</protein>
<accession>A0A9W8QXW1</accession>
<comment type="caution">
    <text evidence="2">The sequence shown here is derived from an EMBL/GenBank/DDBJ whole genome shotgun (WGS) entry which is preliminary data.</text>
</comment>
<dbReference type="AlphaFoldDB" id="A0A9W8QXW1"/>
<feature type="region of interest" description="Disordered" evidence="1">
    <location>
        <begin position="147"/>
        <end position="173"/>
    </location>
</feature>
<evidence type="ECO:0000313" key="3">
    <source>
        <dbReference type="Proteomes" id="UP001152087"/>
    </source>
</evidence>
<gene>
    <name evidence="2" type="ORF">NW755_012170</name>
</gene>
<keyword evidence="3" id="KW-1185">Reference proteome</keyword>
<proteinExistence type="predicted"/>
<evidence type="ECO:0000256" key="1">
    <source>
        <dbReference type="SAM" id="MobiDB-lite"/>
    </source>
</evidence>
<dbReference type="EMBL" id="JAOQAV010000053">
    <property type="protein sequence ID" value="KAJ4179953.1"/>
    <property type="molecule type" value="Genomic_DNA"/>
</dbReference>
<sequence>MPGFWQDVCDETNSFSRRLTLGGSGESLRSFKLQIPQVARVHGPKDHSPDAAGKNDSVEAVRNKTRVWNEHPRMFHLTRERPQSLFRLVGSGDNAWLQLPTFKASQQRFWWTNMREYPVIRSQVGMNGPMCVDLCPSCGAAQGPNSGPFTVSQVSSQNRSSVFIDPPVSAPDP</sequence>
<feature type="compositionally biased region" description="Low complexity" evidence="1">
    <location>
        <begin position="151"/>
        <end position="162"/>
    </location>
</feature>
<evidence type="ECO:0000313" key="2">
    <source>
        <dbReference type="EMBL" id="KAJ4179953.1"/>
    </source>
</evidence>
<organism evidence="2 3">
    <name type="scientific">Fusarium falciforme</name>
    <dbReference type="NCBI Taxonomy" id="195108"/>
    <lineage>
        <taxon>Eukaryota</taxon>
        <taxon>Fungi</taxon>
        <taxon>Dikarya</taxon>
        <taxon>Ascomycota</taxon>
        <taxon>Pezizomycotina</taxon>
        <taxon>Sordariomycetes</taxon>
        <taxon>Hypocreomycetidae</taxon>
        <taxon>Hypocreales</taxon>
        <taxon>Nectriaceae</taxon>
        <taxon>Fusarium</taxon>
        <taxon>Fusarium solani species complex</taxon>
    </lineage>
</organism>
<dbReference type="Proteomes" id="UP001152087">
    <property type="component" value="Unassembled WGS sequence"/>
</dbReference>
<name>A0A9W8QXW1_9HYPO</name>